<reference evidence="2" key="1">
    <citation type="submission" date="2018-02" db="EMBL/GenBank/DDBJ databases">
        <title>Rhizophora mucronata_Transcriptome.</title>
        <authorList>
            <person name="Meera S.P."/>
            <person name="Sreeshan A."/>
            <person name="Augustine A."/>
        </authorList>
    </citation>
    <scope>NUCLEOTIDE SEQUENCE</scope>
    <source>
        <tissue evidence="2">Leaf</tissue>
    </source>
</reference>
<name>A0A2P2NG16_RHIMU</name>
<dbReference type="EMBL" id="GGEC01060921">
    <property type="protein sequence ID" value="MBX41405.1"/>
    <property type="molecule type" value="Transcribed_RNA"/>
</dbReference>
<feature type="signal peptide" evidence="1">
    <location>
        <begin position="1"/>
        <end position="17"/>
    </location>
</feature>
<feature type="chain" id="PRO_5015185527" evidence="1">
    <location>
        <begin position="18"/>
        <end position="80"/>
    </location>
</feature>
<protein>
    <submittedName>
        <fullName evidence="2">Uncharacterized protein</fullName>
    </submittedName>
</protein>
<organism evidence="2">
    <name type="scientific">Rhizophora mucronata</name>
    <name type="common">Asiatic mangrove</name>
    <dbReference type="NCBI Taxonomy" id="61149"/>
    <lineage>
        <taxon>Eukaryota</taxon>
        <taxon>Viridiplantae</taxon>
        <taxon>Streptophyta</taxon>
        <taxon>Embryophyta</taxon>
        <taxon>Tracheophyta</taxon>
        <taxon>Spermatophyta</taxon>
        <taxon>Magnoliopsida</taxon>
        <taxon>eudicotyledons</taxon>
        <taxon>Gunneridae</taxon>
        <taxon>Pentapetalae</taxon>
        <taxon>rosids</taxon>
        <taxon>fabids</taxon>
        <taxon>Malpighiales</taxon>
        <taxon>Rhizophoraceae</taxon>
        <taxon>Rhizophora</taxon>
    </lineage>
</organism>
<sequence>MSFLAFLFLLPMALVSSDICPYVICICFHLAIYFFAFYLPKKGKLQATYTRFLLSWTHGSLCLPLSLCVDSESNQQAPFC</sequence>
<keyword evidence="1" id="KW-0732">Signal</keyword>
<evidence type="ECO:0000256" key="1">
    <source>
        <dbReference type="SAM" id="SignalP"/>
    </source>
</evidence>
<proteinExistence type="predicted"/>
<evidence type="ECO:0000313" key="2">
    <source>
        <dbReference type="EMBL" id="MBX41405.1"/>
    </source>
</evidence>
<accession>A0A2P2NG16</accession>
<dbReference type="AlphaFoldDB" id="A0A2P2NG16"/>